<feature type="domain" description="RCK N-terminal" evidence="3">
    <location>
        <begin position="126"/>
        <end position="242"/>
    </location>
</feature>
<keyword evidence="5" id="KW-0813">Transport</keyword>
<keyword evidence="2" id="KW-1133">Transmembrane helix</keyword>
<dbReference type="Proteomes" id="UP001154265">
    <property type="component" value="Unassembled WGS sequence"/>
</dbReference>
<keyword evidence="5" id="KW-0406">Ion transport</keyword>
<keyword evidence="6" id="KW-1185">Reference proteome</keyword>
<dbReference type="Pfam" id="PF02080">
    <property type="entry name" value="TrkA_C"/>
    <property type="match status" value="1"/>
</dbReference>
<comment type="subcellular location">
    <subcellularLocation>
        <location evidence="1">Cell membrane</location>
        <topology evidence="1">Multi-pass membrane protein</topology>
    </subcellularLocation>
</comment>
<dbReference type="RefSeq" id="WP_277866071.1">
    <property type="nucleotide sequence ID" value="NZ_JAKKUT010000002.1"/>
</dbReference>
<keyword evidence="5" id="KW-0407">Ion channel</keyword>
<dbReference type="InterPro" id="IPR013099">
    <property type="entry name" value="K_chnl_dom"/>
</dbReference>
<dbReference type="InterPro" id="IPR006037">
    <property type="entry name" value="RCK_C"/>
</dbReference>
<dbReference type="InterPro" id="IPR003148">
    <property type="entry name" value="RCK_N"/>
</dbReference>
<dbReference type="SUPFAM" id="SSF116726">
    <property type="entry name" value="TrkA C-terminal domain-like"/>
    <property type="match status" value="1"/>
</dbReference>
<dbReference type="GO" id="GO:0034220">
    <property type="term" value="P:monoatomic ion transmembrane transport"/>
    <property type="evidence" value="ECO:0007669"/>
    <property type="project" value="UniProtKB-KW"/>
</dbReference>
<evidence type="ECO:0000259" key="4">
    <source>
        <dbReference type="PROSITE" id="PS51202"/>
    </source>
</evidence>
<feature type="domain" description="RCK C-terminal" evidence="4">
    <location>
        <begin position="272"/>
        <end position="357"/>
    </location>
</feature>
<proteinExistence type="predicted"/>
<feature type="transmembrane region" description="Helical" evidence="2">
    <location>
        <begin position="55"/>
        <end position="74"/>
    </location>
</feature>
<protein>
    <submittedName>
        <fullName evidence="5">Potassium channel protein</fullName>
    </submittedName>
</protein>
<reference evidence="5" key="1">
    <citation type="journal article" date="2022" name="Genome Biol. Evol.">
        <title>A New Gene Family Diagnostic for Intracellular Biomineralization of Amorphous Ca Carbonates by Cyanobacteria.</title>
        <authorList>
            <person name="Benzerara K."/>
            <person name="Duprat E."/>
            <person name="Bitard-Feildel T."/>
            <person name="Caumes G."/>
            <person name="Cassier-Chauvat C."/>
            <person name="Chauvat F."/>
            <person name="Dezi M."/>
            <person name="Diop S.I."/>
            <person name="Gaschignard G."/>
            <person name="Gorgen S."/>
            <person name="Gugger M."/>
            <person name="Lopez-Garcia P."/>
            <person name="Millet M."/>
            <person name="Skouri-Panet F."/>
            <person name="Moreira D."/>
            <person name="Callebaut I."/>
        </authorList>
    </citation>
    <scope>NUCLEOTIDE SEQUENCE</scope>
    <source>
        <strain evidence="5">G9</strain>
    </source>
</reference>
<evidence type="ECO:0000256" key="2">
    <source>
        <dbReference type="SAM" id="Phobius"/>
    </source>
</evidence>
<dbReference type="InterPro" id="IPR036291">
    <property type="entry name" value="NAD(P)-bd_dom_sf"/>
</dbReference>
<dbReference type="Pfam" id="PF07885">
    <property type="entry name" value="Ion_trans_2"/>
    <property type="match status" value="1"/>
</dbReference>
<dbReference type="PANTHER" id="PTHR43833">
    <property type="entry name" value="POTASSIUM CHANNEL PROTEIN 2-RELATED-RELATED"/>
    <property type="match status" value="1"/>
</dbReference>
<dbReference type="SUPFAM" id="SSF81324">
    <property type="entry name" value="Voltage-gated potassium channels"/>
    <property type="match status" value="1"/>
</dbReference>
<evidence type="ECO:0000313" key="5">
    <source>
        <dbReference type="EMBL" id="MDG2990154.1"/>
    </source>
</evidence>
<dbReference type="PROSITE" id="PS51201">
    <property type="entry name" value="RCK_N"/>
    <property type="match status" value="1"/>
</dbReference>
<name>A0ABT6EXD3_9SYNE</name>
<dbReference type="EMBL" id="JAKKUT010000002">
    <property type="protein sequence ID" value="MDG2990154.1"/>
    <property type="molecule type" value="Genomic_DNA"/>
</dbReference>
<evidence type="ECO:0000256" key="1">
    <source>
        <dbReference type="ARBA" id="ARBA00004651"/>
    </source>
</evidence>
<dbReference type="PANTHER" id="PTHR43833:SF9">
    <property type="entry name" value="POTASSIUM CHANNEL PROTEIN YUGO-RELATED"/>
    <property type="match status" value="1"/>
</dbReference>
<feature type="transmembrane region" description="Helical" evidence="2">
    <location>
        <begin position="26"/>
        <end position="49"/>
    </location>
</feature>
<evidence type="ECO:0000259" key="3">
    <source>
        <dbReference type="PROSITE" id="PS51201"/>
    </source>
</evidence>
<sequence>MDVEKRERLRQGLEKSQPMKKSLQRLMVGIGLFIATMAIAVFGYMGFGWSAIDAAYMYVITVFGVGYGEVHPLLSPEQRIFNMFVIVAGTSSAIYIVGAVLQIFTEGEIKRLLDVQRAARDISKLNQHVIVCGFGRIGQVMAKQLMATQTPFVILDNDSQRVILAEELGYLAYLGSATEEDCLRMVGIDRAIALATVLPNDTMNVFITLTARHVKANLLILARANLPATEEKLRLAGADHVVLPTRIGATQMANLILQPSGIDFLEQTGDRQALNQLLGHIDVQLEELPITPNYPYIGWRLAGLEVRGQGAFVIVGLRKHNGILLPPSSNPIVEVGDTLIVLGHCQDSPKFVREYSARGQLQYRGAKG</sequence>
<comment type="caution">
    <text evidence="5">The sequence shown here is derived from an EMBL/GenBank/DDBJ whole genome shotgun (WGS) entry which is preliminary data.</text>
</comment>
<keyword evidence="2" id="KW-0812">Transmembrane</keyword>
<dbReference type="PROSITE" id="PS51202">
    <property type="entry name" value="RCK_C"/>
    <property type="match status" value="1"/>
</dbReference>
<dbReference type="Gene3D" id="3.40.50.720">
    <property type="entry name" value="NAD(P)-binding Rossmann-like Domain"/>
    <property type="match status" value="1"/>
</dbReference>
<dbReference type="Pfam" id="PF02254">
    <property type="entry name" value="TrkA_N"/>
    <property type="match status" value="1"/>
</dbReference>
<organism evidence="5 6">
    <name type="scientific">Candidatus Synechococcus calcipolaris G9</name>
    <dbReference type="NCBI Taxonomy" id="1497997"/>
    <lineage>
        <taxon>Bacteria</taxon>
        <taxon>Bacillati</taxon>
        <taxon>Cyanobacteriota</taxon>
        <taxon>Cyanophyceae</taxon>
        <taxon>Synechococcales</taxon>
        <taxon>Synechococcaceae</taxon>
        <taxon>Synechococcus</taxon>
    </lineage>
</organism>
<evidence type="ECO:0000313" key="6">
    <source>
        <dbReference type="Proteomes" id="UP001154265"/>
    </source>
</evidence>
<dbReference type="Gene3D" id="1.10.287.70">
    <property type="match status" value="1"/>
</dbReference>
<gene>
    <name evidence="5" type="ORF">L3556_04270</name>
</gene>
<reference evidence="5" key="2">
    <citation type="submission" date="2022-01" db="EMBL/GenBank/DDBJ databases">
        <authorList>
            <person name="Zivanovic Y."/>
            <person name="Moreira D."/>
            <person name="Lopez-Garcia P."/>
        </authorList>
    </citation>
    <scope>NUCLEOTIDE SEQUENCE</scope>
    <source>
        <strain evidence="5">G9</strain>
    </source>
</reference>
<dbReference type="SUPFAM" id="SSF51735">
    <property type="entry name" value="NAD(P)-binding Rossmann-fold domains"/>
    <property type="match status" value="1"/>
</dbReference>
<accession>A0ABT6EXD3</accession>
<dbReference type="InterPro" id="IPR036721">
    <property type="entry name" value="RCK_C_sf"/>
</dbReference>
<keyword evidence="2" id="KW-0472">Membrane</keyword>
<feature type="transmembrane region" description="Helical" evidence="2">
    <location>
        <begin position="81"/>
        <end position="104"/>
    </location>
</feature>
<dbReference type="Gene3D" id="3.30.70.1450">
    <property type="entry name" value="Regulator of K+ conductance, C-terminal domain"/>
    <property type="match status" value="1"/>
</dbReference>
<dbReference type="InterPro" id="IPR050721">
    <property type="entry name" value="Trk_Ktr_HKT_K-transport"/>
</dbReference>